<keyword evidence="3 5" id="KW-1133">Transmembrane helix</keyword>
<dbReference type="AlphaFoldDB" id="A0AAT9GUF4"/>
<evidence type="ECO:0000256" key="2">
    <source>
        <dbReference type="ARBA" id="ARBA00022692"/>
    </source>
</evidence>
<proteinExistence type="predicted"/>
<organism evidence="6">
    <name type="scientific">Sulfurisphaera javensis</name>
    <dbReference type="NCBI Taxonomy" id="2049879"/>
    <lineage>
        <taxon>Archaea</taxon>
        <taxon>Thermoproteota</taxon>
        <taxon>Thermoprotei</taxon>
        <taxon>Sulfolobales</taxon>
        <taxon>Sulfolobaceae</taxon>
        <taxon>Sulfurisphaera</taxon>
    </lineage>
</organism>
<dbReference type="GO" id="GO:0005384">
    <property type="term" value="F:manganese ion transmembrane transporter activity"/>
    <property type="evidence" value="ECO:0007669"/>
    <property type="project" value="InterPro"/>
</dbReference>
<dbReference type="InterPro" id="IPR009078">
    <property type="entry name" value="Ferritin-like_SF"/>
</dbReference>
<dbReference type="KEGG" id="sjv:SJAV_25090"/>
<evidence type="ECO:0000256" key="3">
    <source>
        <dbReference type="ARBA" id="ARBA00022989"/>
    </source>
</evidence>
<feature type="transmembrane region" description="Helical" evidence="5">
    <location>
        <begin position="201"/>
        <end position="224"/>
    </location>
</feature>
<keyword evidence="2 5" id="KW-0812">Transmembrane</keyword>
<evidence type="ECO:0000256" key="4">
    <source>
        <dbReference type="ARBA" id="ARBA00023136"/>
    </source>
</evidence>
<dbReference type="CDD" id="cd01044">
    <property type="entry name" value="Ferritin_CCC1_N"/>
    <property type="match status" value="1"/>
</dbReference>
<dbReference type="Pfam" id="PF01988">
    <property type="entry name" value="VIT1"/>
    <property type="match status" value="1"/>
</dbReference>
<dbReference type="InterPro" id="IPR039376">
    <property type="entry name" value="Ferritin_CCC1_N"/>
</dbReference>
<gene>
    <name evidence="6" type="ORF">SJAV_25090</name>
</gene>
<evidence type="ECO:0000313" key="6">
    <source>
        <dbReference type="EMBL" id="BFH74565.1"/>
    </source>
</evidence>
<sequence length="381" mass="42524">MVKTIKIFLPLIAKNRLKKGILERFLNKNEYKLHMDYNKNYLEELFDSEVYKKLADAEKDRLTRIYLYKLSDMEKKHSEVWKEIAEKRGLKLEKLKWYHKLKINFYVFFRKLFGLELTTKLLESGEESDIKKYYELSKSPELSEEEREKMRELSVDEAVHEEIISSVKSKDVSDFVYGISDGLVEVLAATSGLSGAFNVPFLVAISGLIIGASGTLSMAIGAYLSTKSEKEINENKRRKIEIQKLVDRKEVSKRLAGILTELGIKENIALDISPQLVDVAEDIIAPKVEESPKKSAGVTALSYITGAIVPVIPYLIGIGGLLGVISSYLVSGIAIFIVGSLIGLLSSVNPTKKGLEMLTLGISAAIGTHLLGLLASYYLHV</sequence>
<dbReference type="SUPFAM" id="SSF47240">
    <property type="entry name" value="Ferritin-like"/>
    <property type="match status" value="1"/>
</dbReference>
<feature type="transmembrane region" description="Helical" evidence="5">
    <location>
        <begin position="357"/>
        <end position="379"/>
    </location>
</feature>
<feature type="transmembrane region" description="Helical" evidence="5">
    <location>
        <begin position="296"/>
        <end position="316"/>
    </location>
</feature>
<evidence type="ECO:0000256" key="1">
    <source>
        <dbReference type="ARBA" id="ARBA00004127"/>
    </source>
</evidence>
<keyword evidence="4 5" id="KW-0472">Membrane</keyword>
<name>A0AAT9GUF4_9CREN</name>
<dbReference type="PANTHER" id="PTHR31851">
    <property type="entry name" value="FE(2+)/MN(2+) TRANSPORTER PCL1"/>
    <property type="match status" value="1"/>
</dbReference>
<accession>A0AAT9GUF4</accession>
<comment type="subcellular location">
    <subcellularLocation>
        <location evidence="1">Endomembrane system</location>
        <topology evidence="1">Multi-pass membrane protein</topology>
    </subcellularLocation>
</comment>
<evidence type="ECO:0000256" key="5">
    <source>
        <dbReference type="SAM" id="Phobius"/>
    </source>
</evidence>
<dbReference type="EMBL" id="AP031322">
    <property type="protein sequence ID" value="BFH74565.1"/>
    <property type="molecule type" value="Genomic_DNA"/>
</dbReference>
<dbReference type="GO" id="GO:0030026">
    <property type="term" value="P:intracellular manganese ion homeostasis"/>
    <property type="evidence" value="ECO:0007669"/>
    <property type="project" value="InterPro"/>
</dbReference>
<dbReference type="InterPro" id="IPR008217">
    <property type="entry name" value="Ccc1_fam"/>
</dbReference>
<dbReference type="CDD" id="cd02431">
    <property type="entry name" value="Ferritin_CCC1_C"/>
    <property type="match status" value="1"/>
</dbReference>
<feature type="transmembrane region" description="Helical" evidence="5">
    <location>
        <begin position="322"/>
        <end position="345"/>
    </location>
</feature>
<dbReference type="GO" id="GO:0012505">
    <property type="term" value="C:endomembrane system"/>
    <property type="evidence" value="ECO:0007669"/>
    <property type="project" value="UniProtKB-SubCell"/>
</dbReference>
<protein>
    <submittedName>
        <fullName evidence="6">VIT1/CCC1 transporter family protein</fullName>
    </submittedName>
</protein>
<reference evidence="6" key="1">
    <citation type="submission" date="2024-03" db="EMBL/GenBank/DDBJ databases">
        <title>Complete genome sequence of Sulfurisphaera javensis strain KD-1.</title>
        <authorList>
            <person name="Sakai H."/>
            <person name="Nur N."/>
            <person name="Suwanto A."/>
            <person name="Kurosawa N."/>
        </authorList>
    </citation>
    <scope>NUCLEOTIDE SEQUENCE</scope>
    <source>
        <strain evidence="6">KD-1</strain>
    </source>
</reference>